<dbReference type="Gene3D" id="2.60.40.740">
    <property type="match status" value="1"/>
</dbReference>
<dbReference type="Pfam" id="PF17802">
    <property type="entry name" value="SpaA"/>
    <property type="match status" value="1"/>
</dbReference>
<keyword evidence="1" id="KW-0134">Cell wall</keyword>
<dbReference type="InterPro" id="IPR041033">
    <property type="entry name" value="SpaA_PFL_dom_1"/>
</dbReference>
<dbReference type="InterPro" id="IPR026466">
    <property type="entry name" value="Fim_isopep_form_D2_dom"/>
</dbReference>
<reference evidence="8" key="2">
    <citation type="journal article" date="2021" name="PeerJ">
        <title>Extensive microbial diversity within the chicken gut microbiome revealed by metagenomics and culture.</title>
        <authorList>
            <person name="Gilroy R."/>
            <person name="Ravi A."/>
            <person name="Getino M."/>
            <person name="Pursley I."/>
            <person name="Horton D.L."/>
            <person name="Alikhan N.F."/>
            <person name="Baker D."/>
            <person name="Gharbi K."/>
            <person name="Hall N."/>
            <person name="Watson M."/>
            <person name="Adriaenssens E.M."/>
            <person name="Foster-Nyarko E."/>
            <person name="Jarju S."/>
            <person name="Secka A."/>
            <person name="Antonio M."/>
            <person name="Oren A."/>
            <person name="Chaudhuri R.R."/>
            <person name="La Ragione R."/>
            <person name="Hildebrand F."/>
            <person name="Pallen M.J."/>
        </authorList>
    </citation>
    <scope>NUCLEOTIDE SEQUENCE</scope>
    <source>
        <strain evidence="8">ChiGjej1B1-1684</strain>
    </source>
</reference>
<protein>
    <submittedName>
        <fullName evidence="8">Isopeptide-forming domain-containing fimbrial protein</fullName>
    </submittedName>
</protein>
<dbReference type="Pfam" id="PF16569">
    <property type="entry name" value="GramPos_pilinBB"/>
    <property type="match status" value="1"/>
</dbReference>
<evidence type="ECO:0000256" key="6">
    <source>
        <dbReference type="SAM" id="SignalP"/>
    </source>
</evidence>
<feature type="transmembrane region" description="Helical" evidence="5">
    <location>
        <begin position="439"/>
        <end position="462"/>
    </location>
</feature>
<evidence type="ECO:0000256" key="4">
    <source>
        <dbReference type="ARBA" id="ARBA00023088"/>
    </source>
</evidence>
<evidence type="ECO:0000256" key="5">
    <source>
        <dbReference type="SAM" id="Phobius"/>
    </source>
</evidence>
<keyword evidence="5" id="KW-0472">Membrane</keyword>
<dbReference type="InterPro" id="IPR013783">
    <property type="entry name" value="Ig-like_fold"/>
</dbReference>
<evidence type="ECO:0000313" key="9">
    <source>
        <dbReference type="Proteomes" id="UP000824118"/>
    </source>
</evidence>
<dbReference type="AlphaFoldDB" id="A0A9D1S933"/>
<dbReference type="EMBL" id="DVNG01000120">
    <property type="protein sequence ID" value="HIU50963.1"/>
    <property type="molecule type" value="Genomic_DNA"/>
</dbReference>
<keyword evidence="2" id="KW-0964">Secreted</keyword>
<reference evidence="8" key="1">
    <citation type="submission" date="2020-10" db="EMBL/GenBank/DDBJ databases">
        <authorList>
            <person name="Gilroy R."/>
        </authorList>
    </citation>
    <scope>NUCLEOTIDE SEQUENCE</scope>
    <source>
        <strain evidence="8">ChiGjej1B1-1684</strain>
    </source>
</reference>
<keyword evidence="5" id="KW-1133">Transmembrane helix</keyword>
<dbReference type="InterPro" id="IPR019931">
    <property type="entry name" value="LPXTG_anchor"/>
</dbReference>
<name>A0A9D1S933_9FIRM</name>
<accession>A0A9D1S933</accession>
<comment type="caution">
    <text evidence="8">The sequence shown here is derived from an EMBL/GenBank/DDBJ whole genome shotgun (WGS) entry which is preliminary data.</text>
</comment>
<feature type="chain" id="PRO_5038404708" evidence="6">
    <location>
        <begin position="27"/>
        <end position="469"/>
    </location>
</feature>
<evidence type="ECO:0000256" key="3">
    <source>
        <dbReference type="ARBA" id="ARBA00022729"/>
    </source>
</evidence>
<evidence type="ECO:0000256" key="2">
    <source>
        <dbReference type="ARBA" id="ARBA00022525"/>
    </source>
</evidence>
<dbReference type="NCBIfam" id="TIGR01167">
    <property type="entry name" value="LPXTG_anchor"/>
    <property type="match status" value="1"/>
</dbReference>
<organism evidence="8 9">
    <name type="scientific">Candidatus Limousia pullorum</name>
    <dbReference type="NCBI Taxonomy" id="2840860"/>
    <lineage>
        <taxon>Bacteria</taxon>
        <taxon>Bacillati</taxon>
        <taxon>Bacillota</taxon>
        <taxon>Clostridia</taxon>
        <taxon>Eubacteriales</taxon>
        <taxon>Oscillospiraceae</taxon>
        <taxon>Oscillospiraceae incertae sedis</taxon>
        <taxon>Candidatus Limousia</taxon>
    </lineage>
</organism>
<sequence>MKQLRKVMAVIFAVVLALTMTVTASAAETGSITIQHGGNDLNGVTFSAYKLFDITANESNDAQKIYNIDTDFTAFFTAAGKTTVKDAYDYVKTTNVDTLRTALAEFVNTNSIAADKTAVGTGIADITLADLAYGYYIIIPSSDNYAANLIMLDAASKNAAVKVAEPTVDKKADGQDNTSAQIGDKVDFTVNTVVPDMSGKDAYYFKLEDKMSAGLTFDNTTAVTVTIDGTPLTKDTDFTVATEIVETDKTKLTVEIKNFFINYKDDSGKAIIITYSAILNDKAIVTDVETNSAKVVYGTDPDFSGDGTNESTPDVSKVVDHTLVITDKDGSNNPLGGGVFEVKDSGGNKLKLTYDEENDCYVIDEVGSSETITLPNEGTVTIKGLDKDTYTVTQITPPVGYDIAEPAEISVTFDSDEVEQTKYADFINNLGTGLPETGGMGTVIFTVVGLALIAAVAGSFVISRKKKNS</sequence>
<dbReference type="Gene3D" id="2.60.40.10">
    <property type="entry name" value="Immunoglobulins"/>
    <property type="match status" value="1"/>
</dbReference>
<dbReference type="PROSITE" id="PS50847">
    <property type="entry name" value="GRAM_POS_ANCHORING"/>
    <property type="match status" value="1"/>
</dbReference>
<evidence type="ECO:0000313" key="8">
    <source>
        <dbReference type="EMBL" id="HIU50963.1"/>
    </source>
</evidence>
<dbReference type="Pfam" id="PF00746">
    <property type="entry name" value="Gram_pos_anchor"/>
    <property type="match status" value="1"/>
</dbReference>
<keyword evidence="5" id="KW-0812">Transmembrane</keyword>
<dbReference type="InterPro" id="IPR032334">
    <property type="entry name" value="GramPos_pilinBB"/>
</dbReference>
<dbReference type="Proteomes" id="UP000824118">
    <property type="component" value="Unassembled WGS sequence"/>
</dbReference>
<feature type="domain" description="Gram-positive cocci surface proteins LPxTG" evidence="7">
    <location>
        <begin position="434"/>
        <end position="469"/>
    </location>
</feature>
<gene>
    <name evidence="8" type="ORF">IAD22_08130</name>
</gene>
<dbReference type="NCBIfam" id="TIGR04226">
    <property type="entry name" value="RrgB_K2N_iso_D2"/>
    <property type="match status" value="1"/>
</dbReference>
<evidence type="ECO:0000259" key="7">
    <source>
        <dbReference type="PROSITE" id="PS50847"/>
    </source>
</evidence>
<feature type="signal peptide" evidence="6">
    <location>
        <begin position="1"/>
        <end position="26"/>
    </location>
</feature>
<evidence type="ECO:0000256" key="1">
    <source>
        <dbReference type="ARBA" id="ARBA00022512"/>
    </source>
</evidence>
<proteinExistence type="predicted"/>
<keyword evidence="3 6" id="KW-0732">Signal</keyword>
<keyword evidence="4" id="KW-0572">Peptidoglycan-anchor</keyword>